<dbReference type="Proteomes" id="UP000036790">
    <property type="component" value="Unassembled WGS sequence"/>
</dbReference>
<protein>
    <submittedName>
        <fullName evidence="1">Uncharacterized protein</fullName>
    </submittedName>
</protein>
<dbReference type="AlphaFoldDB" id="A0AAP0ZMZ3"/>
<comment type="caution">
    <text evidence="1">The sequence shown here is derived from an EMBL/GenBank/DDBJ whole genome shotgun (WGS) entry which is preliminary data.</text>
</comment>
<reference evidence="1 2" key="2">
    <citation type="submission" date="2015-09" db="EMBL/GenBank/DDBJ databases">
        <title>Draft genome sequence of Xanthomonas oryzae pv. USA str. X11-5A.</title>
        <authorList>
            <person name="Knight B.M."/>
            <person name="Roberts D.P."/>
            <person name="Lin D."/>
            <person name="Hari K."/>
            <person name="Fletcher J."/>
            <person name="Melcher U."/>
            <person name="Blagden T."/>
            <person name="Winegar R.A."/>
        </authorList>
    </citation>
    <scope>NUCLEOTIDE SEQUENCE [LARGE SCALE GENOMIC DNA]</scope>
    <source>
        <strain evidence="1 2">X11-5A</strain>
    </source>
</reference>
<evidence type="ECO:0000313" key="2">
    <source>
        <dbReference type="Proteomes" id="UP000036790"/>
    </source>
</evidence>
<reference evidence="1 2" key="1">
    <citation type="submission" date="2015-07" db="EMBL/GenBank/DDBJ databases">
        <authorList>
            <consortium name="Consortium for Microbial Forensics and Genomics (microFORGE)"/>
            <person name="Knight B.M."/>
            <person name="Roberts D.P."/>
            <person name="Lin D."/>
            <person name="Hari K."/>
            <person name="Fletcher J."/>
            <person name="Melcher U."/>
            <person name="Blagden T."/>
            <person name="Winegar R.A."/>
        </authorList>
    </citation>
    <scope>NUCLEOTIDE SEQUENCE [LARGE SCALE GENOMIC DNA]</scope>
    <source>
        <strain evidence="1 2">X11-5A</strain>
    </source>
</reference>
<sequence>MRPIFNCTHMFGLTIALDGDHCLTLAVAALQRTKLLFHLGTAVTQVLALRGQVGNLSKLLIAQALEIGQPLFGDNQRLPSLVGSNGILLNLRLPSGLPIAQVIL</sequence>
<proteinExistence type="predicted"/>
<evidence type="ECO:0000313" key="1">
    <source>
        <dbReference type="EMBL" id="KOR45673.1"/>
    </source>
</evidence>
<name>A0AAP0ZMZ3_9XANT</name>
<organism evidence="1 2">
    <name type="scientific">Xanthomonas oryzae</name>
    <dbReference type="NCBI Taxonomy" id="347"/>
    <lineage>
        <taxon>Bacteria</taxon>
        <taxon>Pseudomonadati</taxon>
        <taxon>Pseudomonadota</taxon>
        <taxon>Gammaproteobacteria</taxon>
        <taxon>Lysobacterales</taxon>
        <taxon>Lysobacteraceae</taxon>
        <taxon>Xanthomonas</taxon>
    </lineage>
</organism>
<accession>A0AAP0ZMZ3</accession>
<dbReference type="EMBL" id="LHUJ01000152">
    <property type="protein sequence ID" value="KOR45673.1"/>
    <property type="molecule type" value="Genomic_DNA"/>
</dbReference>
<gene>
    <name evidence="1" type="ORF">ADT25_07850</name>
</gene>